<keyword evidence="2" id="KW-0863">Zinc-finger</keyword>
<gene>
    <name evidence="6" type="ORF">C2E21_8895</name>
</gene>
<feature type="compositionally biased region" description="Pro residues" evidence="5">
    <location>
        <begin position="128"/>
        <end position="140"/>
    </location>
</feature>
<evidence type="ECO:0000313" key="7">
    <source>
        <dbReference type="Proteomes" id="UP000239899"/>
    </source>
</evidence>
<dbReference type="STRING" id="3076.A0A2P6TD40"/>
<dbReference type="GO" id="GO:0061630">
    <property type="term" value="F:ubiquitin protein ligase activity"/>
    <property type="evidence" value="ECO:0007669"/>
    <property type="project" value="InterPro"/>
</dbReference>
<keyword evidence="1" id="KW-0479">Metal-binding</keyword>
<comment type="caution">
    <text evidence="6">The sequence shown here is derived from an EMBL/GenBank/DDBJ whole genome shotgun (WGS) entry which is preliminary data.</text>
</comment>
<dbReference type="InterPro" id="IPR040383">
    <property type="entry name" value="HAKAI/CBLL2"/>
</dbReference>
<keyword evidence="7" id="KW-1185">Reference proteome</keyword>
<dbReference type="InterPro" id="IPR013083">
    <property type="entry name" value="Znf_RING/FYVE/PHD"/>
</dbReference>
<evidence type="ECO:0000256" key="4">
    <source>
        <dbReference type="ARBA" id="ARBA00038499"/>
    </source>
</evidence>
<sequence>MSSQAGQLQARQRGRRAHLCAACDFPVAVYGRCAPCLHAYCLACAAAMPACLICRALITKLERIPAANGLFISPLTLQAFRTEADLAKHCRDMGETLEALMAAGAAPQPGYAAGQQQAQAAAAGGGWKPPPPPGPPPPGAPAAHGGYGRHGQVMVPR</sequence>
<dbReference type="PROSITE" id="PS00518">
    <property type="entry name" value="ZF_RING_1"/>
    <property type="match status" value="1"/>
</dbReference>
<dbReference type="Gene3D" id="3.30.40.10">
    <property type="entry name" value="Zinc/RING finger domain, C3HC4 (zinc finger)"/>
    <property type="match status" value="1"/>
</dbReference>
<proteinExistence type="inferred from homology"/>
<dbReference type="AlphaFoldDB" id="A0A2P6TD40"/>
<comment type="similarity">
    <text evidence="4">Belongs to the Hakai family.</text>
</comment>
<dbReference type="GO" id="GO:0016874">
    <property type="term" value="F:ligase activity"/>
    <property type="evidence" value="ECO:0007669"/>
    <property type="project" value="UniProtKB-KW"/>
</dbReference>
<evidence type="ECO:0000256" key="5">
    <source>
        <dbReference type="SAM" id="MobiDB-lite"/>
    </source>
</evidence>
<evidence type="ECO:0000256" key="1">
    <source>
        <dbReference type="ARBA" id="ARBA00022723"/>
    </source>
</evidence>
<accession>A0A2P6TD40</accession>
<dbReference type="Proteomes" id="UP000239899">
    <property type="component" value="Unassembled WGS sequence"/>
</dbReference>
<dbReference type="GO" id="GO:0016567">
    <property type="term" value="P:protein ubiquitination"/>
    <property type="evidence" value="ECO:0007669"/>
    <property type="project" value="InterPro"/>
</dbReference>
<dbReference type="PANTHER" id="PTHR13480:SF0">
    <property type="entry name" value="E3 UBIQUITIN-PROTEIN LIGASE HAKAI"/>
    <property type="match status" value="1"/>
</dbReference>
<evidence type="ECO:0000256" key="2">
    <source>
        <dbReference type="ARBA" id="ARBA00022771"/>
    </source>
</evidence>
<dbReference type="GO" id="GO:0030155">
    <property type="term" value="P:regulation of cell adhesion"/>
    <property type="evidence" value="ECO:0007669"/>
    <property type="project" value="TreeGrafter"/>
</dbReference>
<name>A0A2P6TD40_CHLSO</name>
<reference evidence="6 7" key="1">
    <citation type="journal article" date="2018" name="Plant J.">
        <title>Genome sequences of Chlorella sorokiniana UTEX 1602 and Micractinium conductrix SAG 241.80: implications to maltose excretion by a green alga.</title>
        <authorList>
            <person name="Arriola M.B."/>
            <person name="Velmurugan N."/>
            <person name="Zhang Y."/>
            <person name="Plunkett M.H."/>
            <person name="Hondzo H."/>
            <person name="Barney B.M."/>
        </authorList>
    </citation>
    <scope>NUCLEOTIDE SEQUENCE [LARGE SCALE GENOMIC DNA]</scope>
    <source>
        <strain evidence="7">UTEX 1602</strain>
    </source>
</reference>
<protein>
    <submittedName>
        <fullName evidence="6">E3 ubiquitin-ligase Hakai-like</fullName>
    </submittedName>
</protein>
<dbReference type="OrthoDB" id="547746at2759"/>
<dbReference type="InterPro" id="IPR017907">
    <property type="entry name" value="Znf_RING_CS"/>
</dbReference>
<keyword evidence="3" id="KW-0862">Zinc</keyword>
<feature type="region of interest" description="Disordered" evidence="5">
    <location>
        <begin position="114"/>
        <end position="157"/>
    </location>
</feature>
<evidence type="ECO:0000313" key="6">
    <source>
        <dbReference type="EMBL" id="PRW20560.1"/>
    </source>
</evidence>
<evidence type="ECO:0000256" key="3">
    <source>
        <dbReference type="ARBA" id="ARBA00022833"/>
    </source>
</evidence>
<dbReference type="PANTHER" id="PTHR13480">
    <property type="entry name" value="E3 UBIQUITIN-PROTEIN LIGASE HAKAI-RELATED"/>
    <property type="match status" value="1"/>
</dbReference>
<dbReference type="GO" id="GO:0008270">
    <property type="term" value="F:zinc ion binding"/>
    <property type="evidence" value="ECO:0007669"/>
    <property type="project" value="UniProtKB-KW"/>
</dbReference>
<organism evidence="6 7">
    <name type="scientific">Chlorella sorokiniana</name>
    <name type="common">Freshwater green alga</name>
    <dbReference type="NCBI Taxonomy" id="3076"/>
    <lineage>
        <taxon>Eukaryota</taxon>
        <taxon>Viridiplantae</taxon>
        <taxon>Chlorophyta</taxon>
        <taxon>core chlorophytes</taxon>
        <taxon>Trebouxiophyceae</taxon>
        <taxon>Chlorellales</taxon>
        <taxon>Chlorellaceae</taxon>
        <taxon>Chlorella clade</taxon>
        <taxon>Chlorella</taxon>
    </lineage>
</organism>
<dbReference type="EMBL" id="LHPG02000023">
    <property type="protein sequence ID" value="PRW20560.1"/>
    <property type="molecule type" value="Genomic_DNA"/>
</dbReference>